<comment type="caution">
    <text evidence="2">The sequence shown here is derived from an EMBL/GenBank/DDBJ whole genome shotgun (WGS) entry which is preliminary data.</text>
</comment>
<proteinExistence type="predicted"/>
<dbReference type="STRING" id="1873176.BFN67_20050"/>
<feature type="domain" description="Phytase-like" evidence="1">
    <location>
        <begin position="56"/>
        <end position="307"/>
    </location>
</feature>
<gene>
    <name evidence="2" type="ORF">BFN67_20050</name>
</gene>
<keyword evidence="3" id="KW-1185">Reference proteome</keyword>
<sequence length="324" mass="35902">MSLFISTAAIAAEAPPLEPTDVSVRAITEFHIGRDEKTFGPLEFVGGLEMVSGPRHFGGFSSFRFLKPGSDFVGVADTGFWFFGKIVHDAEGRPSGVKNFRMEAMLNAEGQVNAQKWEVDAESIAVKDGIATVGFERNHRIAQFKLEPGKIGLPFRQLDFLVPAYELRQNRGFETVTWSDPEGPLKGALVAVTEKSLDRQGNVFAAVLDGPKKGIFKVRRHPPFDITDGAFLPNGDLLLLERAFSMADGVRMRLRRIDGDAIGRGMLADGPVLLQADMAYQIDNMEGLDVWRRTDGATIVSLISDDNRSLFQRNLYLEFVLHER</sequence>
<accession>A0A1V8RPH4</accession>
<organism evidence="2 3">
    <name type="scientific">Manganibacter manganicus</name>
    <dbReference type="NCBI Taxonomy" id="1873176"/>
    <lineage>
        <taxon>Bacteria</taxon>
        <taxon>Pseudomonadati</taxon>
        <taxon>Pseudomonadota</taxon>
        <taxon>Alphaproteobacteria</taxon>
        <taxon>Hyphomicrobiales</taxon>
        <taxon>Phyllobacteriaceae</taxon>
        <taxon>Manganibacter</taxon>
    </lineage>
</organism>
<evidence type="ECO:0000313" key="2">
    <source>
        <dbReference type="EMBL" id="OQM75085.1"/>
    </source>
</evidence>
<evidence type="ECO:0000313" key="3">
    <source>
        <dbReference type="Proteomes" id="UP000191905"/>
    </source>
</evidence>
<evidence type="ECO:0000259" key="1">
    <source>
        <dbReference type="Pfam" id="PF13449"/>
    </source>
</evidence>
<protein>
    <recommendedName>
        <fullName evidence="1">Phytase-like domain-containing protein</fullName>
    </recommendedName>
</protein>
<dbReference type="Proteomes" id="UP000191905">
    <property type="component" value="Unassembled WGS sequence"/>
</dbReference>
<dbReference type="Pfam" id="PF13449">
    <property type="entry name" value="Phytase-like"/>
    <property type="match status" value="1"/>
</dbReference>
<dbReference type="AlphaFoldDB" id="A0A1V8RPH4"/>
<reference evidence="2 3" key="1">
    <citation type="journal article" date="2016" name="Int. J. Syst. Evol. Microbiol.">
        <title>Pseudaminobacter manganicus sp. nov., isolated from sludge of a manganese mine.</title>
        <authorList>
            <person name="Li J."/>
            <person name="Huang J."/>
            <person name="Liao S."/>
            <person name="Wang G."/>
        </authorList>
    </citation>
    <scope>NUCLEOTIDE SEQUENCE [LARGE SCALE GENOMIC DNA]</scope>
    <source>
        <strain evidence="2 3">JH-7</strain>
    </source>
</reference>
<dbReference type="PIRSF" id="PIRSF031900">
    <property type="entry name" value="UCP031900"/>
    <property type="match status" value="1"/>
</dbReference>
<dbReference type="RefSeq" id="WP_245295262.1">
    <property type="nucleotide sequence ID" value="NZ_MDET01000021.1"/>
</dbReference>
<dbReference type="InterPro" id="IPR014567">
    <property type="entry name" value="UCP031900"/>
</dbReference>
<name>A0A1V8RPH4_9HYPH</name>
<dbReference type="EMBL" id="MDET01000021">
    <property type="protein sequence ID" value="OQM75085.1"/>
    <property type="molecule type" value="Genomic_DNA"/>
</dbReference>
<dbReference type="InterPro" id="IPR027372">
    <property type="entry name" value="Phytase-like_dom"/>
</dbReference>